<sequence length="309" mass="34042">MKKLVCLIGVMMVLVGCTPPPQTLSVVGNTWLGYQPYYAEQVLHPEAIPANIHITMLTSDVSVVRMVANGAAQAALLSLDNALSLQTRTDLKLCIAQVINSSHGADAIYAPPGFDINDRQQPWVVGMEDSALARYLLARWMRLHDIPERQVRREIILPNQHATAYAAGVTDIFVTYAPFSQKLASMGAEQIFSSREIPGEIIDTLVVKQESWQQHQAALKRLTGPVWDKALTAALDPQHTYYQALQTLSGINAEELRQSLASLTLYNSAASRTFLQQDYARVQQQVSEQLVASGIHQVITPLPICEGVL</sequence>
<dbReference type="PROSITE" id="PS51257">
    <property type="entry name" value="PROKAR_LIPOPROTEIN"/>
    <property type="match status" value="1"/>
</dbReference>
<dbReference type="Gene3D" id="3.40.190.10">
    <property type="entry name" value="Periplasmic binding protein-like II"/>
    <property type="match status" value="1"/>
</dbReference>
<dbReference type="AlphaFoldDB" id="A0A317Q933"/>
<organism evidence="1 2">
    <name type="scientific">Pseudidiomarina maritima</name>
    <dbReference type="NCBI Taxonomy" id="519453"/>
    <lineage>
        <taxon>Bacteria</taxon>
        <taxon>Pseudomonadati</taxon>
        <taxon>Pseudomonadota</taxon>
        <taxon>Gammaproteobacteria</taxon>
        <taxon>Alteromonadales</taxon>
        <taxon>Idiomarinaceae</taxon>
        <taxon>Pseudidiomarina</taxon>
    </lineage>
</organism>
<dbReference type="Proteomes" id="UP000246964">
    <property type="component" value="Unassembled WGS sequence"/>
</dbReference>
<dbReference type="RefSeq" id="WP_146204087.1">
    <property type="nucleotide sequence ID" value="NZ_QGTT01000007.1"/>
</dbReference>
<accession>A0A317Q933</accession>
<name>A0A317Q933_9GAMM</name>
<dbReference type="SUPFAM" id="SSF53850">
    <property type="entry name" value="Periplasmic binding protein-like II"/>
    <property type="match status" value="1"/>
</dbReference>
<comment type="caution">
    <text evidence="1">The sequence shown here is derived from an EMBL/GenBank/DDBJ whole genome shotgun (WGS) entry which is preliminary data.</text>
</comment>
<gene>
    <name evidence="1" type="ORF">DET45_107114</name>
</gene>
<evidence type="ECO:0000313" key="2">
    <source>
        <dbReference type="Proteomes" id="UP000246964"/>
    </source>
</evidence>
<evidence type="ECO:0000313" key="1">
    <source>
        <dbReference type="EMBL" id="PWW13083.1"/>
    </source>
</evidence>
<protein>
    <submittedName>
        <fullName evidence="1">NitT/TauT family transport system substrate-binding protein</fullName>
    </submittedName>
</protein>
<keyword evidence="2" id="KW-1185">Reference proteome</keyword>
<reference evidence="1 2" key="1">
    <citation type="submission" date="2018-05" db="EMBL/GenBank/DDBJ databases">
        <title>Freshwater and sediment microbial communities from various areas in North America, analyzing microbe dynamics in response to fracking.</title>
        <authorList>
            <person name="Lamendella R."/>
        </authorList>
    </citation>
    <scope>NUCLEOTIDE SEQUENCE [LARGE SCALE GENOMIC DNA]</scope>
    <source>
        <strain evidence="1 2">125B1</strain>
    </source>
</reference>
<proteinExistence type="predicted"/>
<dbReference type="OrthoDB" id="5292144at2"/>
<dbReference type="EMBL" id="QGTT01000007">
    <property type="protein sequence ID" value="PWW13083.1"/>
    <property type="molecule type" value="Genomic_DNA"/>
</dbReference>